<evidence type="ECO:0000313" key="5">
    <source>
        <dbReference type="EMBL" id="APT92119.1"/>
    </source>
</evidence>
<dbReference type="RefSeq" id="WP_075733275.1">
    <property type="nucleotide sequence ID" value="NZ_CP009249.1"/>
</dbReference>
<dbReference type="Gene3D" id="1.10.10.10">
    <property type="entry name" value="Winged helix-like DNA-binding domain superfamily/Winged helix DNA-binding domain"/>
    <property type="match status" value="1"/>
</dbReference>
<dbReference type="EMBL" id="CP009249">
    <property type="protein sequence ID" value="APT92119.1"/>
    <property type="molecule type" value="Genomic_DNA"/>
</dbReference>
<dbReference type="PRINTS" id="PR00778">
    <property type="entry name" value="HTHARSR"/>
</dbReference>
<keyword evidence="2" id="KW-0238">DNA-binding</keyword>
<keyword evidence="6" id="KW-1185">Reference proteome</keyword>
<dbReference type="OrthoDB" id="3400172at2"/>
<reference evidence="5 6" key="1">
    <citation type="submission" date="2014-08" db="EMBL/GenBank/DDBJ databases">
        <title>Complete genome sequence of Corynebacterium phocae M408/89/1(T)(=DSM 44612(T)), isolated from the common seal (Phoca vitulina).</title>
        <authorList>
            <person name="Ruckert C."/>
            <person name="Albersmeier A."/>
            <person name="Winkler A."/>
            <person name="Kalinowski J."/>
        </authorList>
    </citation>
    <scope>NUCLEOTIDE SEQUENCE [LARGE SCALE GENOMIC DNA]</scope>
    <source>
        <strain evidence="5 6">M408/89/1</strain>
    </source>
</reference>
<evidence type="ECO:0000256" key="2">
    <source>
        <dbReference type="ARBA" id="ARBA00023125"/>
    </source>
</evidence>
<dbReference type="InterPro" id="IPR051011">
    <property type="entry name" value="Metal_resp_trans_reg"/>
</dbReference>
<dbReference type="Pfam" id="PF01022">
    <property type="entry name" value="HTH_5"/>
    <property type="match status" value="1"/>
</dbReference>
<dbReference type="GO" id="GO:0003700">
    <property type="term" value="F:DNA-binding transcription factor activity"/>
    <property type="evidence" value="ECO:0007669"/>
    <property type="project" value="InterPro"/>
</dbReference>
<dbReference type="SUPFAM" id="SSF46785">
    <property type="entry name" value="Winged helix' DNA-binding domain"/>
    <property type="match status" value="1"/>
</dbReference>
<dbReference type="SMART" id="SM00418">
    <property type="entry name" value="HTH_ARSR"/>
    <property type="match status" value="1"/>
</dbReference>
<evidence type="ECO:0000256" key="3">
    <source>
        <dbReference type="ARBA" id="ARBA00023163"/>
    </source>
</evidence>
<dbReference type="NCBIfam" id="NF033788">
    <property type="entry name" value="HTH_metalloreg"/>
    <property type="match status" value="1"/>
</dbReference>
<evidence type="ECO:0000259" key="4">
    <source>
        <dbReference type="PROSITE" id="PS50987"/>
    </source>
</evidence>
<name>A0A1L7D1W3_9CORY</name>
<dbReference type="STRING" id="161895.CPHO_03545"/>
<feature type="domain" description="HTH arsR-type" evidence="4">
    <location>
        <begin position="6"/>
        <end position="100"/>
    </location>
</feature>
<dbReference type="KEGG" id="cpho:CPHO_03545"/>
<protein>
    <submittedName>
        <fullName evidence="5">Transcriptional regulator</fullName>
    </submittedName>
</protein>
<dbReference type="InterPro" id="IPR011991">
    <property type="entry name" value="ArsR-like_HTH"/>
</dbReference>
<accession>A0A1L7D1W3</accession>
<keyword evidence="1" id="KW-0805">Transcription regulation</keyword>
<dbReference type="InterPro" id="IPR036390">
    <property type="entry name" value="WH_DNA-bd_sf"/>
</dbReference>
<dbReference type="Proteomes" id="UP000185491">
    <property type="component" value="Chromosome"/>
</dbReference>
<dbReference type="InterPro" id="IPR036388">
    <property type="entry name" value="WH-like_DNA-bd_sf"/>
</dbReference>
<dbReference type="PROSITE" id="PS50987">
    <property type="entry name" value="HTH_ARSR_2"/>
    <property type="match status" value="1"/>
</dbReference>
<dbReference type="PANTHER" id="PTHR43132:SF2">
    <property type="entry name" value="ARSENICAL RESISTANCE OPERON REPRESSOR ARSR-RELATED"/>
    <property type="match status" value="1"/>
</dbReference>
<dbReference type="AlphaFoldDB" id="A0A1L7D1W3"/>
<dbReference type="CDD" id="cd00090">
    <property type="entry name" value="HTH_ARSR"/>
    <property type="match status" value="1"/>
</dbReference>
<dbReference type="InterPro" id="IPR001845">
    <property type="entry name" value="HTH_ArsR_DNA-bd_dom"/>
</dbReference>
<dbReference type="GO" id="GO:0003677">
    <property type="term" value="F:DNA binding"/>
    <property type="evidence" value="ECO:0007669"/>
    <property type="project" value="UniProtKB-KW"/>
</dbReference>
<evidence type="ECO:0000256" key="1">
    <source>
        <dbReference type="ARBA" id="ARBA00023015"/>
    </source>
</evidence>
<evidence type="ECO:0000313" key="6">
    <source>
        <dbReference type="Proteomes" id="UP000185491"/>
    </source>
</evidence>
<dbReference type="PANTHER" id="PTHR43132">
    <property type="entry name" value="ARSENICAL RESISTANCE OPERON REPRESSOR ARSR-RELATED"/>
    <property type="match status" value="1"/>
</dbReference>
<keyword evidence="3" id="KW-0804">Transcription</keyword>
<organism evidence="5 6">
    <name type="scientific">Corynebacterium phocae</name>
    <dbReference type="NCBI Taxonomy" id="161895"/>
    <lineage>
        <taxon>Bacteria</taxon>
        <taxon>Bacillati</taxon>
        <taxon>Actinomycetota</taxon>
        <taxon>Actinomycetes</taxon>
        <taxon>Mycobacteriales</taxon>
        <taxon>Corynebacteriaceae</taxon>
        <taxon>Corynebacterium</taxon>
    </lineage>
</organism>
<gene>
    <name evidence="5" type="ORF">CPHO_03545</name>
</gene>
<sequence length="101" mass="11209">MPSIAPTPTELDAAEILFSSLDSPLRLRILVLLAERGHFVHELVSKLEKSQPLISQHLRVLKSSGLVQSERSGREVIYTLSTPKAIKLIQTASKLHEELNS</sequence>
<proteinExistence type="predicted"/>